<evidence type="ECO:0000313" key="2">
    <source>
        <dbReference type="EMBL" id="CAF0973698.1"/>
    </source>
</evidence>
<reference evidence="2" key="1">
    <citation type="submission" date="2021-02" db="EMBL/GenBank/DDBJ databases">
        <authorList>
            <person name="Nowell W R."/>
        </authorList>
    </citation>
    <scope>NUCLEOTIDE SEQUENCE</scope>
</reference>
<dbReference type="Pfam" id="PF12796">
    <property type="entry name" value="Ank_2"/>
    <property type="match status" value="1"/>
</dbReference>
<dbReference type="Gene3D" id="1.25.40.20">
    <property type="entry name" value="Ankyrin repeat-containing domain"/>
    <property type="match status" value="1"/>
</dbReference>
<feature type="repeat" description="ANK" evidence="1">
    <location>
        <begin position="41"/>
        <end position="73"/>
    </location>
</feature>
<dbReference type="Gene3D" id="3.90.176.10">
    <property type="entry name" value="Toxin ADP-ribosyltransferase, Chain A, domain 1"/>
    <property type="match status" value="1"/>
</dbReference>
<dbReference type="AlphaFoldDB" id="A0A814EXY2"/>
<dbReference type="InterPro" id="IPR036770">
    <property type="entry name" value="Ankyrin_rpt-contain_sf"/>
</dbReference>
<dbReference type="EMBL" id="CAJNOM010000069">
    <property type="protein sequence ID" value="CAF0973698.1"/>
    <property type="molecule type" value="Genomic_DNA"/>
</dbReference>
<dbReference type="SUPFAM" id="SSF48403">
    <property type="entry name" value="Ankyrin repeat"/>
    <property type="match status" value="1"/>
</dbReference>
<dbReference type="OrthoDB" id="71307at2759"/>
<dbReference type="PROSITE" id="PS51996">
    <property type="entry name" value="TR_MART"/>
    <property type="match status" value="1"/>
</dbReference>
<protein>
    <submittedName>
        <fullName evidence="2">Uncharacterized protein</fullName>
    </submittedName>
</protein>
<keyword evidence="1" id="KW-0040">ANK repeat</keyword>
<evidence type="ECO:0000256" key="1">
    <source>
        <dbReference type="PROSITE-ProRule" id="PRU00023"/>
    </source>
</evidence>
<name>A0A814EXY2_9BILA</name>
<organism evidence="2 3">
    <name type="scientific">Adineta steineri</name>
    <dbReference type="NCBI Taxonomy" id="433720"/>
    <lineage>
        <taxon>Eukaryota</taxon>
        <taxon>Metazoa</taxon>
        <taxon>Spiralia</taxon>
        <taxon>Gnathifera</taxon>
        <taxon>Rotifera</taxon>
        <taxon>Eurotatoria</taxon>
        <taxon>Bdelloidea</taxon>
        <taxon>Adinetida</taxon>
        <taxon>Adinetidae</taxon>
        <taxon>Adineta</taxon>
    </lineage>
</organism>
<dbReference type="SMART" id="SM00248">
    <property type="entry name" value="ANK"/>
    <property type="match status" value="2"/>
</dbReference>
<proteinExistence type="predicted"/>
<dbReference type="PROSITE" id="PS50297">
    <property type="entry name" value="ANK_REP_REGION"/>
    <property type="match status" value="1"/>
</dbReference>
<sequence>MEQPSITPSDFYFACRNNKLELVVQLLNDRPLEDIDRIEPNNSSALHAACYYKHADIIRLLLDRGFTRRVLNIHNELPIDEAGDEELRQLFHRSDLSNRFGGDISYEQEKLIWTVIDGTNQNLITKRMKDMYKGNRLEYGIFRGEEICQQLSNMPKCDVIRRYFRQAMEEKNSTRLIQAYTAETNFYNYVNNYLLTRDEQNLLSQFIQTIYFNEKLHKNYSFKGLCYRSIRVDFEHELNLYTKGSKISNQTFISATRERLLADEYVSRRCNQRQYTIMMIFKIRHDRTALDIENISEFPHEEEVLIMFDSLFEVKDVIQKDKFYFEIKLYEVKSEYRR</sequence>
<comment type="caution">
    <text evidence="2">The sequence shown here is derived from an EMBL/GenBank/DDBJ whole genome shotgun (WGS) entry which is preliminary data.</text>
</comment>
<dbReference type="PROSITE" id="PS50088">
    <property type="entry name" value="ANK_REPEAT"/>
    <property type="match status" value="1"/>
</dbReference>
<evidence type="ECO:0000313" key="3">
    <source>
        <dbReference type="Proteomes" id="UP000663832"/>
    </source>
</evidence>
<dbReference type="InterPro" id="IPR002110">
    <property type="entry name" value="Ankyrin_rpt"/>
</dbReference>
<dbReference type="SUPFAM" id="SSF56399">
    <property type="entry name" value="ADP-ribosylation"/>
    <property type="match status" value="1"/>
</dbReference>
<dbReference type="Proteomes" id="UP000663832">
    <property type="component" value="Unassembled WGS sequence"/>
</dbReference>
<accession>A0A814EXY2</accession>
<keyword evidence="3" id="KW-1185">Reference proteome</keyword>
<gene>
    <name evidence="2" type="ORF">QVE165_LOCUS13473</name>
</gene>